<organism evidence="5 6">
    <name type="scientific">Geodia barretti</name>
    <name type="common">Barrett's horny sponge</name>
    <dbReference type="NCBI Taxonomy" id="519541"/>
    <lineage>
        <taxon>Eukaryota</taxon>
        <taxon>Metazoa</taxon>
        <taxon>Porifera</taxon>
        <taxon>Demospongiae</taxon>
        <taxon>Heteroscleromorpha</taxon>
        <taxon>Tetractinellida</taxon>
        <taxon>Astrophorina</taxon>
        <taxon>Geodiidae</taxon>
        <taxon>Geodia</taxon>
    </lineage>
</organism>
<evidence type="ECO:0000256" key="3">
    <source>
        <dbReference type="ARBA" id="ARBA00022525"/>
    </source>
</evidence>
<proteinExistence type="inferred from homology"/>
<keyword evidence="3" id="KW-0964">Secreted</keyword>
<dbReference type="PANTHER" id="PTHR15040">
    <property type="entry name" value="DERMATOPONTIN-RELATED"/>
    <property type="match status" value="1"/>
</dbReference>
<dbReference type="GO" id="GO:0031012">
    <property type="term" value="C:extracellular matrix"/>
    <property type="evidence" value="ECO:0007669"/>
    <property type="project" value="TreeGrafter"/>
</dbReference>
<evidence type="ECO:0000313" key="5">
    <source>
        <dbReference type="EMBL" id="CAI8057058.1"/>
    </source>
</evidence>
<sequence length="237" mass="27404">CEWFGNVSRRRYVTLLSKIIYSHRIFKGVELSLLFLAALLCRSHANFINCNPDRFQNEPEGALDFECPSGSALEEVESCFVNVPAVGGDRQWLWRCKALSGVRNEECMWLDVTLATLEIGATDPDPTILFQCPANYYMGGVRSTFDTTNVDRSWDVKCCKLDQWCQRDCFITDYINGFGLDLYYFQPEEYRKSANVFVGFFSDFDSTEEDRRWRLMVCKFSLCDYGVIIDDKSPDIF</sequence>
<comment type="caution">
    <text evidence="5">The sequence shown here is derived from an EMBL/GenBank/DDBJ whole genome shotgun (WGS) entry which is preliminary data.</text>
</comment>
<dbReference type="GO" id="GO:0030199">
    <property type="term" value="P:collagen fibril organization"/>
    <property type="evidence" value="ECO:0007669"/>
    <property type="project" value="TreeGrafter"/>
</dbReference>
<dbReference type="AlphaFoldDB" id="A0AA35TYW5"/>
<dbReference type="GO" id="GO:0005615">
    <property type="term" value="C:extracellular space"/>
    <property type="evidence" value="ECO:0007669"/>
    <property type="project" value="TreeGrafter"/>
</dbReference>
<keyword evidence="6" id="KW-1185">Reference proteome</keyword>
<dbReference type="EMBL" id="CASHTH010004419">
    <property type="protein sequence ID" value="CAI8057058.1"/>
    <property type="molecule type" value="Genomic_DNA"/>
</dbReference>
<comment type="subcellular location">
    <subcellularLocation>
        <location evidence="1">Secreted</location>
    </subcellularLocation>
</comment>
<dbReference type="PANTHER" id="PTHR15040:SF1">
    <property type="entry name" value="DERMATOPONTIN-LIKE ISOFORM X1"/>
    <property type="match status" value="1"/>
</dbReference>
<evidence type="ECO:0000256" key="4">
    <source>
        <dbReference type="ARBA" id="ARBA00023157"/>
    </source>
</evidence>
<dbReference type="Proteomes" id="UP001174909">
    <property type="component" value="Unassembled WGS sequence"/>
</dbReference>
<accession>A0AA35TYW5</accession>
<feature type="non-terminal residue" evidence="5">
    <location>
        <position position="1"/>
    </location>
</feature>
<dbReference type="Pfam" id="PF14704">
    <property type="entry name" value="DERM"/>
    <property type="match status" value="2"/>
</dbReference>
<reference evidence="5" key="1">
    <citation type="submission" date="2023-03" db="EMBL/GenBank/DDBJ databases">
        <authorList>
            <person name="Steffen K."/>
            <person name="Cardenas P."/>
        </authorList>
    </citation>
    <scope>NUCLEOTIDE SEQUENCE</scope>
</reference>
<evidence type="ECO:0000256" key="2">
    <source>
        <dbReference type="ARBA" id="ARBA00008712"/>
    </source>
</evidence>
<keyword evidence="4" id="KW-1015">Disulfide bond</keyword>
<protein>
    <submittedName>
        <fullName evidence="5">Hemagglutinin/amebocyte aggregation factor</fullName>
    </submittedName>
</protein>
<evidence type="ECO:0000313" key="6">
    <source>
        <dbReference type="Proteomes" id="UP001174909"/>
    </source>
</evidence>
<comment type="similarity">
    <text evidence="2">Belongs to the dermatopontin family.</text>
</comment>
<gene>
    <name evidence="5" type="ORF">GBAR_LOCUS31077</name>
</gene>
<dbReference type="InterPro" id="IPR026645">
    <property type="entry name" value="Dermatopontin"/>
</dbReference>
<evidence type="ECO:0000256" key="1">
    <source>
        <dbReference type="ARBA" id="ARBA00004613"/>
    </source>
</evidence>
<name>A0AA35TYW5_GEOBA</name>